<dbReference type="OrthoDB" id="272049at2"/>
<name>A0A0N0XKJ6_9NEIS</name>
<dbReference type="Pfam" id="PF00132">
    <property type="entry name" value="Hexapep"/>
    <property type="match status" value="1"/>
</dbReference>
<gene>
    <name evidence="5" type="primary">maa</name>
    <name evidence="5" type="ORF">WG78_14680</name>
</gene>
<evidence type="ECO:0000313" key="6">
    <source>
        <dbReference type="Proteomes" id="UP000037939"/>
    </source>
</evidence>
<dbReference type="RefSeq" id="WP_053938548.1">
    <property type="nucleotide sequence ID" value="NZ_LAQT01000010.1"/>
</dbReference>
<reference evidence="5 6" key="1">
    <citation type="submission" date="2015-07" db="EMBL/GenBank/DDBJ databases">
        <title>Draft genome sequence of the Amantichitinum ursilacus IGB-41, a new chitin-degrading bacterium.</title>
        <authorList>
            <person name="Kirstahler P."/>
            <person name="Guenther M."/>
            <person name="Grumaz C."/>
            <person name="Rupp S."/>
            <person name="Zibek S."/>
            <person name="Sohn K."/>
        </authorList>
    </citation>
    <scope>NUCLEOTIDE SEQUENCE [LARGE SCALE GENOMIC DNA]</scope>
    <source>
        <strain evidence="5 6">IGB-41</strain>
    </source>
</reference>
<evidence type="ECO:0000256" key="2">
    <source>
        <dbReference type="ARBA" id="ARBA00022679"/>
    </source>
</evidence>
<accession>A0A0N0XKJ6</accession>
<evidence type="ECO:0000313" key="5">
    <source>
        <dbReference type="EMBL" id="KPC52313.1"/>
    </source>
</evidence>
<dbReference type="STRING" id="857265.WG78_14680"/>
<comment type="caution">
    <text evidence="5">The sequence shown here is derived from an EMBL/GenBank/DDBJ whole genome shotgun (WGS) entry which is preliminary data.</text>
</comment>
<dbReference type="Gene3D" id="2.160.10.10">
    <property type="entry name" value="Hexapeptide repeat proteins"/>
    <property type="match status" value="1"/>
</dbReference>
<proteinExistence type="inferred from homology"/>
<keyword evidence="2 5" id="KW-0808">Transferase</keyword>
<protein>
    <submittedName>
        <fullName evidence="5">Maltose O-acetyltransferase</fullName>
        <ecNumber evidence="5">2.3.1.79</ecNumber>
    </submittedName>
</protein>
<dbReference type="EMBL" id="LAQT01000010">
    <property type="protein sequence ID" value="KPC52313.1"/>
    <property type="molecule type" value="Genomic_DNA"/>
</dbReference>
<dbReference type="InterPro" id="IPR001451">
    <property type="entry name" value="Hexapep"/>
</dbReference>
<keyword evidence="6" id="KW-1185">Reference proteome</keyword>
<evidence type="ECO:0000256" key="1">
    <source>
        <dbReference type="ARBA" id="ARBA00007274"/>
    </source>
</evidence>
<dbReference type="SUPFAM" id="SSF51161">
    <property type="entry name" value="Trimeric LpxA-like enzymes"/>
    <property type="match status" value="1"/>
</dbReference>
<dbReference type="InterPro" id="IPR011004">
    <property type="entry name" value="Trimer_LpxA-like_sf"/>
</dbReference>
<evidence type="ECO:0000256" key="3">
    <source>
        <dbReference type="ARBA" id="ARBA00022737"/>
    </source>
</evidence>
<keyword evidence="3" id="KW-0677">Repeat</keyword>
<sequence>MSDDLIRYRFEDIKPSPERARAWAAVQRFNDNATPPEERRALIQQLFVCADDSANVTAPLNYGGGHPVKLGRKVFINAGLTLGAAAPVEIGDYTLIGPHVQIYTATHPVDPMERQRWAFWGQPVRIGQNVWIGAGAIICPGVSIGDHSVVAAGSVVVADVPACTLVGGNPARFIRQLDAPDMDTLYALREDPPQGSA</sequence>
<dbReference type="PROSITE" id="PS00101">
    <property type="entry name" value="HEXAPEP_TRANSFERASES"/>
    <property type="match status" value="1"/>
</dbReference>
<dbReference type="InterPro" id="IPR051159">
    <property type="entry name" value="Hexapeptide_acetyltransf"/>
</dbReference>
<evidence type="ECO:0000256" key="4">
    <source>
        <dbReference type="ARBA" id="ARBA00023315"/>
    </source>
</evidence>
<dbReference type="PANTHER" id="PTHR23416">
    <property type="entry name" value="SIALIC ACID SYNTHASE-RELATED"/>
    <property type="match status" value="1"/>
</dbReference>
<organism evidence="5 6">
    <name type="scientific">Amantichitinum ursilacus</name>
    <dbReference type="NCBI Taxonomy" id="857265"/>
    <lineage>
        <taxon>Bacteria</taxon>
        <taxon>Pseudomonadati</taxon>
        <taxon>Pseudomonadota</taxon>
        <taxon>Betaproteobacteria</taxon>
        <taxon>Neisseriales</taxon>
        <taxon>Chitinibacteraceae</taxon>
        <taxon>Amantichitinum</taxon>
    </lineage>
</organism>
<comment type="similarity">
    <text evidence="1">Belongs to the transferase hexapeptide repeat family.</text>
</comment>
<dbReference type="GO" id="GO:0008925">
    <property type="term" value="F:maltose O-acetyltransferase activity"/>
    <property type="evidence" value="ECO:0007669"/>
    <property type="project" value="UniProtKB-EC"/>
</dbReference>
<dbReference type="Proteomes" id="UP000037939">
    <property type="component" value="Unassembled WGS sequence"/>
</dbReference>
<dbReference type="EC" id="2.3.1.79" evidence="5"/>
<dbReference type="GO" id="GO:0005829">
    <property type="term" value="C:cytosol"/>
    <property type="evidence" value="ECO:0007669"/>
    <property type="project" value="TreeGrafter"/>
</dbReference>
<dbReference type="InterPro" id="IPR018357">
    <property type="entry name" value="Hexapep_transf_CS"/>
</dbReference>
<dbReference type="AlphaFoldDB" id="A0A0N0XKJ6"/>
<keyword evidence="4 5" id="KW-0012">Acyltransferase</keyword>
<dbReference type="PANTHER" id="PTHR23416:SF23">
    <property type="entry name" value="ACETYLTRANSFERASE C18B11.09C-RELATED"/>
    <property type="match status" value="1"/>
</dbReference>